<name>A0AAD7R789_9TELE</name>
<dbReference type="Pfam" id="PF07707">
    <property type="entry name" value="BACK"/>
    <property type="match status" value="1"/>
</dbReference>
<evidence type="ECO:0000313" key="12">
    <source>
        <dbReference type="EMBL" id="KAJ8367540.1"/>
    </source>
</evidence>
<accession>A0AAD7R789</accession>
<keyword evidence="3" id="KW-0272">Extracellular matrix</keyword>
<dbReference type="GO" id="GO:0007155">
    <property type="term" value="P:cell adhesion"/>
    <property type="evidence" value="ECO:0007669"/>
    <property type="project" value="UniProtKB-KW"/>
</dbReference>
<dbReference type="Gene3D" id="1.25.40.420">
    <property type="match status" value="1"/>
</dbReference>
<comment type="subcellular location">
    <subcellularLocation>
        <location evidence="1">Secreted</location>
        <location evidence="1">Extracellular space</location>
        <location evidence="1">Extracellular matrix</location>
    </subcellularLocation>
</comment>
<evidence type="ECO:0008006" key="14">
    <source>
        <dbReference type="Google" id="ProtNLM"/>
    </source>
</evidence>
<keyword evidence="6 8" id="KW-1015">Disulfide bond</keyword>
<dbReference type="PROSITE" id="PS50097">
    <property type="entry name" value="BTB"/>
    <property type="match status" value="1"/>
</dbReference>
<dbReference type="InterPro" id="IPR000210">
    <property type="entry name" value="BTB/POZ_dom"/>
</dbReference>
<comment type="caution">
    <text evidence="12">The sequence shown here is derived from an EMBL/GenBank/DDBJ whole genome shotgun (WGS) entry which is preliminary data.</text>
</comment>
<dbReference type="SUPFAM" id="SSF54695">
    <property type="entry name" value="POZ domain"/>
    <property type="match status" value="1"/>
</dbReference>
<dbReference type="Gene3D" id="3.30.710.10">
    <property type="entry name" value="Potassium Channel Kv1.1, Chain A"/>
    <property type="match status" value="1"/>
</dbReference>
<dbReference type="InterPro" id="IPR051481">
    <property type="entry name" value="BTB-POZ/Galectin-3-binding"/>
</dbReference>
<dbReference type="Pfam" id="PF00530">
    <property type="entry name" value="SRCR"/>
    <property type="match status" value="1"/>
</dbReference>
<dbReference type="InterPro" id="IPR001190">
    <property type="entry name" value="SRCR"/>
</dbReference>
<evidence type="ECO:0000256" key="9">
    <source>
        <dbReference type="SAM" id="SignalP"/>
    </source>
</evidence>
<dbReference type="AlphaFoldDB" id="A0AAD7R789"/>
<feature type="disulfide bond" evidence="8">
    <location>
        <begin position="53"/>
        <end position="117"/>
    </location>
</feature>
<evidence type="ECO:0000256" key="7">
    <source>
        <dbReference type="ARBA" id="ARBA00023180"/>
    </source>
</evidence>
<gene>
    <name evidence="12" type="ORF">AAFF_G00315130</name>
</gene>
<protein>
    <recommendedName>
        <fullName evidence="14">Galectin-3-binding protein</fullName>
    </recommendedName>
</protein>
<reference evidence="12" key="1">
    <citation type="journal article" date="2023" name="Science">
        <title>Genome structures resolve the early diversification of teleost fishes.</title>
        <authorList>
            <person name="Parey E."/>
            <person name="Louis A."/>
            <person name="Montfort J."/>
            <person name="Bouchez O."/>
            <person name="Roques C."/>
            <person name="Iampietro C."/>
            <person name="Lluch J."/>
            <person name="Castinel A."/>
            <person name="Donnadieu C."/>
            <person name="Desvignes T."/>
            <person name="Floi Bucao C."/>
            <person name="Jouanno E."/>
            <person name="Wen M."/>
            <person name="Mejri S."/>
            <person name="Dirks R."/>
            <person name="Jansen H."/>
            <person name="Henkel C."/>
            <person name="Chen W.J."/>
            <person name="Zahm M."/>
            <person name="Cabau C."/>
            <person name="Klopp C."/>
            <person name="Thompson A.W."/>
            <person name="Robinson-Rechavi M."/>
            <person name="Braasch I."/>
            <person name="Lecointre G."/>
            <person name="Bobe J."/>
            <person name="Postlethwait J.H."/>
            <person name="Berthelot C."/>
            <person name="Roest Crollius H."/>
            <person name="Guiguen Y."/>
        </authorList>
    </citation>
    <scope>NUCLEOTIDE SEQUENCE</scope>
    <source>
        <strain evidence="12">NC1722</strain>
    </source>
</reference>
<dbReference type="PRINTS" id="PR00258">
    <property type="entry name" value="SPERACTRCPTR"/>
</dbReference>
<dbReference type="SUPFAM" id="SSF56487">
    <property type="entry name" value="SRCR-like"/>
    <property type="match status" value="1"/>
</dbReference>
<proteinExistence type="predicted"/>
<dbReference type="InterPro" id="IPR011705">
    <property type="entry name" value="BACK"/>
</dbReference>
<dbReference type="SMART" id="SM00875">
    <property type="entry name" value="BACK"/>
    <property type="match status" value="1"/>
</dbReference>
<dbReference type="PANTHER" id="PTHR24410:SF16">
    <property type="entry name" value="GALECTIN-3-BINDING PROTEIN"/>
    <property type="match status" value="1"/>
</dbReference>
<evidence type="ECO:0000256" key="4">
    <source>
        <dbReference type="ARBA" id="ARBA00022729"/>
    </source>
</evidence>
<feature type="disulfide bond" evidence="8">
    <location>
        <begin position="66"/>
        <end position="127"/>
    </location>
</feature>
<evidence type="ECO:0000256" key="2">
    <source>
        <dbReference type="ARBA" id="ARBA00022525"/>
    </source>
</evidence>
<keyword evidence="7" id="KW-0325">Glycoprotein</keyword>
<evidence type="ECO:0000259" key="11">
    <source>
        <dbReference type="PROSITE" id="PS50287"/>
    </source>
</evidence>
<feature type="disulfide bond" evidence="8">
    <location>
        <begin position="97"/>
        <end position="107"/>
    </location>
</feature>
<evidence type="ECO:0000256" key="6">
    <source>
        <dbReference type="ARBA" id="ARBA00023157"/>
    </source>
</evidence>
<organism evidence="12 13">
    <name type="scientific">Aldrovandia affinis</name>
    <dbReference type="NCBI Taxonomy" id="143900"/>
    <lineage>
        <taxon>Eukaryota</taxon>
        <taxon>Metazoa</taxon>
        <taxon>Chordata</taxon>
        <taxon>Craniata</taxon>
        <taxon>Vertebrata</taxon>
        <taxon>Euteleostomi</taxon>
        <taxon>Actinopterygii</taxon>
        <taxon>Neopterygii</taxon>
        <taxon>Teleostei</taxon>
        <taxon>Notacanthiformes</taxon>
        <taxon>Halosauridae</taxon>
        <taxon>Aldrovandia</taxon>
    </lineage>
</organism>
<dbReference type="EMBL" id="JAINUG010000469">
    <property type="protein sequence ID" value="KAJ8367540.1"/>
    <property type="molecule type" value="Genomic_DNA"/>
</dbReference>
<keyword evidence="13" id="KW-1185">Reference proteome</keyword>
<evidence type="ECO:0000256" key="1">
    <source>
        <dbReference type="ARBA" id="ARBA00004498"/>
    </source>
</evidence>
<dbReference type="PANTHER" id="PTHR24410">
    <property type="entry name" value="HL07962P-RELATED"/>
    <property type="match status" value="1"/>
</dbReference>
<dbReference type="SMART" id="SM00202">
    <property type="entry name" value="SR"/>
    <property type="match status" value="1"/>
</dbReference>
<dbReference type="PROSITE" id="PS00420">
    <property type="entry name" value="SRCR_1"/>
    <property type="match status" value="1"/>
</dbReference>
<dbReference type="GO" id="GO:0016020">
    <property type="term" value="C:membrane"/>
    <property type="evidence" value="ECO:0007669"/>
    <property type="project" value="InterPro"/>
</dbReference>
<evidence type="ECO:0000256" key="3">
    <source>
        <dbReference type="ARBA" id="ARBA00022530"/>
    </source>
</evidence>
<dbReference type="PROSITE" id="PS50287">
    <property type="entry name" value="SRCR_2"/>
    <property type="match status" value="1"/>
</dbReference>
<evidence type="ECO:0000313" key="13">
    <source>
        <dbReference type="Proteomes" id="UP001221898"/>
    </source>
</evidence>
<dbReference type="InterPro" id="IPR036772">
    <property type="entry name" value="SRCR-like_dom_sf"/>
</dbReference>
<keyword evidence="2" id="KW-0964">Secreted</keyword>
<dbReference type="Proteomes" id="UP001221898">
    <property type="component" value="Unassembled WGS sequence"/>
</dbReference>
<sequence length="566" mass="63897">MERFGPCLLLLLACMSTHGSRPTRDQSVRLAGGKLSSEGRVEVFHAGQWGTVCDDGWGLAEAMVVCRHLGYQGAREAVNGGVYGQGSGPIWLDDLDCNGTESSLSSCRFKGWGVTDCSHNEDAGVICERDKSFNNTRRFPLDHSAGLSESLGQLFDSRRGCDLTIAVRSPGGVPGEDRVCAHSLVLSLYPESPFYSAALRSRNLSMEVSQDCRPYVTKFLRYLYTRQIDLSVASARCLHRLASDFGIERLKEGSGRLFAWMLPLDPSFHTQVSLYGYAVRTRDPTLQETCLRYLAWNCHGLMASPAWANLTRDALQALLSRSDLVVPDEAFVLRGLERWAQAQRERAGGDDIAALLEAIRFPMLSPEELYDLRFTSALYAAHGALLRDGALDGFQFNLLPFAKLKRHMEARRDQYRPRIYTAQPWSLYVNSTQTTWQNYRHQHYYQPGVRKNFQTPVLNSAVFRTESISWDTDIFLTKHDCQNRGLRCDLLPAAWLRSNSNLDRYRSSIHHGNKIVLSCEGDYVFHVQDFKDNLVQIAANVSASLAYPCYTDHFFYRFVVSPEYVL</sequence>
<dbReference type="InterPro" id="IPR011333">
    <property type="entry name" value="SKP1/BTB/POZ_sf"/>
</dbReference>
<feature type="chain" id="PRO_5042196773" description="Galectin-3-binding protein" evidence="9">
    <location>
        <begin position="20"/>
        <end position="566"/>
    </location>
</feature>
<feature type="domain" description="BTB" evidence="10">
    <location>
        <begin position="161"/>
        <end position="232"/>
    </location>
</feature>
<keyword evidence="4 9" id="KW-0732">Signal</keyword>
<dbReference type="Gene3D" id="3.10.250.10">
    <property type="entry name" value="SRCR-like domain"/>
    <property type="match status" value="1"/>
</dbReference>
<evidence type="ECO:0000259" key="10">
    <source>
        <dbReference type="PROSITE" id="PS50097"/>
    </source>
</evidence>
<feature type="signal peptide" evidence="9">
    <location>
        <begin position="1"/>
        <end position="19"/>
    </location>
</feature>
<evidence type="ECO:0000256" key="5">
    <source>
        <dbReference type="ARBA" id="ARBA00022889"/>
    </source>
</evidence>
<keyword evidence="5" id="KW-0130">Cell adhesion</keyword>
<feature type="domain" description="SRCR" evidence="11">
    <location>
        <begin position="28"/>
        <end position="128"/>
    </location>
</feature>
<evidence type="ECO:0000256" key="8">
    <source>
        <dbReference type="PROSITE-ProRule" id="PRU00196"/>
    </source>
</evidence>
<dbReference type="FunFam" id="3.10.250.10:FF:000001">
    <property type="entry name" value="Lysyl oxidase 4 isoform X1"/>
    <property type="match status" value="1"/>
</dbReference>